<feature type="coiled-coil region" evidence="1">
    <location>
        <begin position="87"/>
        <end position="238"/>
    </location>
</feature>
<proteinExistence type="predicted"/>
<dbReference type="PANTHER" id="PTHR46606:SF5">
    <property type="entry name" value="SHOOTIN-1"/>
    <property type="match status" value="1"/>
</dbReference>
<sequence length="242" mass="28686">MFIFFIFVVVVIQYEDLLQKYEENEKKYEDLVTKYKEKEKQLQEMQKLIQPAVSEYEEMKMKYDMEVDMRTEAENFASQYTVTCTKLHMTEQSLTQYKEAIEELSKVSETAYKEFEILEAKFVLAQKRNSDVQDEMSKIKIQNEAIKKQSTILMSNAANNMQLVMALNEVESLTTQLKEEKQKYEKEICELKQQLEECSGTAAMEEMNNENSRLKEEKNKLDEKISQFEEEYKTLEAQCMLS</sequence>
<reference evidence="2 3" key="1">
    <citation type="submission" date="2022-12" db="EMBL/GenBank/DDBJ databases">
        <title>Chromosome-level genome of Tegillarca granosa.</title>
        <authorList>
            <person name="Kim J."/>
        </authorList>
    </citation>
    <scope>NUCLEOTIDE SEQUENCE [LARGE SCALE GENOMIC DNA]</scope>
    <source>
        <strain evidence="2">Teg-2019</strain>
        <tissue evidence="2">Adductor muscle</tissue>
    </source>
</reference>
<protein>
    <recommendedName>
        <fullName evidence="4">Shootin-1</fullName>
    </recommendedName>
</protein>
<dbReference type="EMBL" id="JARBDR010000246">
    <property type="protein sequence ID" value="KAJ8317557.1"/>
    <property type="molecule type" value="Genomic_DNA"/>
</dbReference>
<dbReference type="PANTHER" id="PTHR46606">
    <property type="entry name" value="SHOOTIN-1"/>
    <property type="match status" value="1"/>
</dbReference>
<evidence type="ECO:0000313" key="2">
    <source>
        <dbReference type="EMBL" id="KAJ8317557.1"/>
    </source>
</evidence>
<evidence type="ECO:0008006" key="4">
    <source>
        <dbReference type="Google" id="ProtNLM"/>
    </source>
</evidence>
<accession>A0ABQ9FJR3</accession>
<evidence type="ECO:0000313" key="3">
    <source>
        <dbReference type="Proteomes" id="UP001217089"/>
    </source>
</evidence>
<organism evidence="2 3">
    <name type="scientific">Tegillarca granosa</name>
    <name type="common">Malaysian cockle</name>
    <name type="synonym">Anadara granosa</name>
    <dbReference type="NCBI Taxonomy" id="220873"/>
    <lineage>
        <taxon>Eukaryota</taxon>
        <taxon>Metazoa</taxon>
        <taxon>Spiralia</taxon>
        <taxon>Lophotrochozoa</taxon>
        <taxon>Mollusca</taxon>
        <taxon>Bivalvia</taxon>
        <taxon>Autobranchia</taxon>
        <taxon>Pteriomorphia</taxon>
        <taxon>Arcoida</taxon>
        <taxon>Arcoidea</taxon>
        <taxon>Arcidae</taxon>
        <taxon>Tegillarca</taxon>
    </lineage>
</organism>
<comment type="caution">
    <text evidence="2">The sequence shown here is derived from an EMBL/GenBank/DDBJ whole genome shotgun (WGS) entry which is preliminary data.</text>
</comment>
<feature type="coiled-coil region" evidence="1">
    <location>
        <begin position="11"/>
        <end position="48"/>
    </location>
</feature>
<dbReference type="Proteomes" id="UP001217089">
    <property type="component" value="Unassembled WGS sequence"/>
</dbReference>
<name>A0ABQ9FJR3_TEGGR</name>
<keyword evidence="1" id="KW-0175">Coiled coil</keyword>
<keyword evidence="3" id="KW-1185">Reference proteome</keyword>
<evidence type="ECO:0000256" key="1">
    <source>
        <dbReference type="SAM" id="Coils"/>
    </source>
</evidence>
<dbReference type="InterPro" id="IPR024849">
    <property type="entry name" value="Shootin-1"/>
</dbReference>
<gene>
    <name evidence="2" type="ORF">KUTeg_005461</name>
</gene>